<accession>A0A2R5GR50</accession>
<dbReference type="OrthoDB" id="265717at2759"/>
<dbReference type="PROSITE" id="PS50280">
    <property type="entry name" value="SET"/>
    <property type="match status" value="1"/>
</dbReference>
<dbReference type="InterPro" id="IPR050869">
    <property type="entry name" value="H3K4_H4K5_MeTrfase"/>
</dbReference>
<dbReference type="SUPFAM" id="SSF82199">
    <property type="entry name" value="SET domain"/>
    <property type="match status" value="1"/>
</dbReference>
<keyword evidence="4" id="KW-1185">Reference proteome</keyword>
<dbReference type="PANTHER" id="PTHR12197">
    <property type="entry name" value="HISTONE-LYSINE N-METHYLTRANSFERASE SMYD"/>
    <property type="match status" value="1"/>
</dbReference>
<dbReference type="InterPro" id="IPR046341">
    <property type="entry name" value="SET_dom_sf"/>
</dbReference>
<dbReference type="InParanoid" id="A0A2R5GR50"/>
<dbReference type="Pfam" id="PF00856">
    <property type="entry name" value="SET"/>
    <property type="match status" value="1"/>
</dbReference>
<feature type="domain" description="SET" evidence="2">
    <location>
        <begin position="7"/>
        <end position="333"/>
    </location>
</feature>
<dbReference type="InterPro" id="IPR001214">
    <property type="entry name" value="SET_dom"/>
</dbReference>
<proteinExistence type="predicted"/>
<evidence type="ECO:0000259" key="2">
    <source>
        <dbReference type="PROSITE" id="PS50280"/>
    </source>
</evidence>
<dbReference type="Gene3D" id="2.170.270.10">
    <property type="entry name" value="SET domain"/>
    <property type="match status" value="1"/>
</dbReference>
<name>A0A2R5GR50_9STRA</name>
<feature type="compositionally biased region" description="Basic residues" evidence="1">
    <location>
        <begin position="106"/>
        <end position="115"/>
    </location>
</feature>
<dbReference type="PANTHER" id="PTHR12197:SF251">
    <property type="entry name" value="EG:BACR7C10.4 PROTEIN"/>
    <property type="match status" value="1"/>
</dbReference>
<sequence length="374" mass="40752">MSGVQGLSLELLSQLACPSVLTIKEVAKVGGGRGLFVQIPFKKGAPIGPLPPLGAAPVSPDLLAQAARRAPRWTPRLAADVAGESEENKPQVFTHRPRKAGANSKNKNKGKKRRTFHADARADVRAEVCPSCFAKDTRLQCVYCNGTNSQVTHLEQTLHNALRVLHDENARAGVLGGTEPNRFPVIAQSILLRCIVEEWVMEIGNCATLMYALMRPELGKGAETAWEADWEKARTTLEAVCARARIPLDLSPLWSAEPEDHDFGGAKALYMQCMSVLHVNSLRSPETSALYPTLSFANHSCDPSVDLSFDGAMAYLVPRRDLASGDELTFHYAGSRGLNQDQLQKFLSWNYGFKCKVDCGCSVRDDPANVGATH</sequence>
<evidence type="ECO:0000313" key="3">
    <source>
        <dbReference type="EMBL" id="GBG33352.1"/>
    </source>
</evidence>
<dbReference type="Proteomes" id="UP000241890">
    <property type="component" value="Unassembled WGS sequence"/>
</dbReference>
<evidence type="ECO:0000313" key="4">
    <source>
        <dbReference type="Proteomes" id="UP000241890"/>
    </source>
</evidence>
<evidence type="ECO:0000256" key="1">
    <source>
        <dbReference type="SAM" id="MobiDB-lite"/>
    </source>
</evidence>
<dbReference type="EMBL" id="BEYU01000154">
    <property type="protein sequence ID" value="GBG33352.1"/>
    <property type="molecule type" value="Genomic_DNA"/>
</dbReference>
<dbReference type="AlphaFoldDB" id="A0A2R5GR50"/>
<organism evidence="3 4">
    <name type="scientific">Hondaea fermentalgiana</name>
    <dbReference type="NCBI Taxonomy" id="2315210"/>
    <lineage>
        <taxon>Eukaryota</taxon>
        <taxon>Sar</taxon>
        <taxon>Stramenopiles</taxon>
        <taxon>Bigyra</taxon>
        <taxon>Labyrinthulomycetes</taxon>
        <taxon>Thraustochytrida</taxon>
        <taxon>Thraustochytriidae</taxon>
        <taxon>Hondaea</taxon>
    </lineage>
</organism>
<feature type="region of interest" description="Disordered" evidence="1">
    <location>
        <begin position="81"/>
        <end position="117"/>
    </location>
</feature>
<comment type="caution">
    <text evidence="3">The sequence shown here is derived from an EMBL/GenBank/DDBJ whole genome shotgun (WGS) entry which is preliminary data.</text>
</comment>
<dbReference type="GO" id="GO:0005634">
    <property type="term" value="C:nucleus"/>
    <property type="evidence" value="ECO:0007669"/>
    <property type="project" value="TreeGrafter"/>
</dbReference>
<gene>
    <name evidence="3" type="ORF">FCC1311_095752</name>
</gene>
<reference evidence="3 4" key="1">
    <citation type="submission" date="2017-12" db="EMBL/GenBank/DDBJ databases">
        <title>Sequencing, de novo assembly and annotation of complete genome of a new Thraustochytrid species, strain FCC1311.</title>
        <authorList>
            <person name="Sedici K."/>
            <person name="Godart F."/>
            <person name="Aiese Cigliano R."/>
            <person name="Sanseverino W."/>
            <person name="Barakat M."/>
            <person name="Ortet P."/>
            <person name="Marechal E."/>
            <person name="Cagnac O."/>
            <person name="Amato A."/>
        </authorList>
    </citation>
    <scope>NUCLEOTIDE SEQUENCE [LARGE SCALE GENOMIC DNA]</scope>
</reference>
<protein>
    <submittedName>
        <fullName evidence="3">SET and MYND domain-containing protein DDB_G0292454</fullName>
    </submittedName>
</protein>